<dbReference type="EMBL" id="DUZY01000007">
    <property type="protein sequence ID" value="DAD46134.1"/>
    <property type="molecule type" value="Genomic_DNA"/>
</dbReference>
<gene>
    <name evidence="2" type="ORF">HUJ06_004364</name>
</gene>
<evidence type="ECO:0000313" key="2">
    <source>
        <dbReference type="EMBL" id="DAD46134.1"/>
    </source>
</evidence>
<name>A0A822ZJ63_NELNU</name>
<feature type="region of interest" description="Disordered" evidence="1">
    <location>
        <begin position="1"/>
        <end position="26"/>
    </location>
</feature>
<comment type="caution">
    <text evidence="2">The sequence shown here is derived from an EMBL/GenBank/DDBJ whole genome shotgun (WGS) entry which is preliminary data.</text>
</comment>
<protein>
    <submittedName>
        <fullName evidence="2">Uncharacterized protein</fullName>
    </submittedName>
</protein>
<organism evidence="2 3">
    <name type="scientific">Nelumbo nucifera</name>
    <name type="common">Sacred lotus</name>
    <dbReference type="NCBI Taxonomy" id="4432"/>
    <lineage>
        <taxon>Eukaryota</taxon>
        <taxon>Viridiplantae</taxon>
        <taxon>Streptophyta</taxon>
        <taxon>Embryophyta</taxon>
        <taxon>Tracheophyta</taxon>
        <taxon>Spermatophyta</taxon>
        <taxon>Magnoliopsida</taxon>
        <taxon>Proteales</taxon>
        <taxon>Nelumbonaceae</taxon>
        <taxon>Nelumbo</taxon>
    </lineage>
</organism>
<proteinExistence type="predicted"/>
<evidence type="ECO:0000256" key="1">
    <source>
        <dbReference type="SAM" id="MobiDB-lite"/>
    </source>
</evidence>
<accession>A0A822ZJ63</accession>
<evidence type="ECO:0000313" key="3">
    <source>
        <dbReference type="Proteomes" id="UP000607653"/>
    </source>
</evidence>
<keyword evidence="3" id="KW-1185">Reference proteome</keyword>
<reference evidence="2 3" key="1">
    <citation type="journal article" date="2020" name="Mol. Biol. Evol.">
        <title>Distinct Expression and Methylation Patterns for Genes with Different Fates following a Single Whole-Genome Duplication in Flowering Plants.</title>
        <authorList>
            <person name="Shi T."/>
            <person name="Rahmani R.S."/>
            <person name="Gugger P.F."/>
            <person name="Wang M."/>
            <person name="Li H."/>
            <person name="Zhang Y."/>
            <person name="Li Z."/>
            <person name="Wang Q."/>
            <person name="Van de Peer Y."/>
            <person name="Marchal K."/>
            <person name="Chen J."/>
        </authorList>
    </citation>
    <scope>NUCLEOTIDE SEQUENCE [LARGE SCALE GENOMIC DNA]</scope>
    <source>
        <tissue evidence="2">Leaf</tissue>
    </source>
</reference>
<feature type="region of interest" description="Disordered" evidence="1">
    <location>
        <begin position="66"/>
        <end position="95"/>
    </location>
</feature>
<dbReference type="AlphaFoldDB" id="A0A822ZJ63"/>
<dbReference type="Proteomes" id="UP000607653">
    <property type="component" value="Unassembled WGS sequence"/>
</dbReference>
<sequence length="95" mass="10974">MFSSKRSKHAENKSFQIQDPMEPDRSTGLKTIEFEANKEQNCQIRNGLSKMRNMETTDIHKAPCQTSLITKNNRKRERSKSEVKSECLSLSDVKI</sequence>